<evidence type="ECO:0000313" key="8">
    <source>
        <dbReference type="Proteomes" id="UP000001940"/>
    </source>
</evidence>
<protein>
    <submittedName>
        <fullName evidence="7">Serpentine Receptor, class D (Delta)</fullName>
    </submittedName>
</protein>
<sequence length="320" mass="36555">MFRAILSVFNPLVYVLSVCFQTTLIYTIIRHSPKNLSTLKIILLINCFSQSIQSSMAFITQIRYVSNLVPLQLWSYGPCRHFEAFICYSMMHVLQTSSLISGWTVFLTTFMKYQAAKHVVLPKKNIWIVICVIFAIISVSVACEIYLIIIQALPQDIRKSYESINKNLEEYSVIGIMNYSFLPSSINGVIVNGLVVVVPISCLTLRRKIFKLLSGPNKSSDTLYLQNRIFLQGLTFQIFGHILVYVPIYICTFISFITKTEYTFSQFFIFVLPSLTTVVDPVITMYFVTPYRKKLLCWMRSAQNKVFSASGSTFAVSIIN</sequence>
<comment type="subcellular location">
    <subcellularLocation>
        <location evidence="1">Membrane</location>
        <topology evidence="1">Multi-pass membrane protein</topology>
    </subcellularLocation>
</comment>
<dbReference type="EMBL" id="BX284606">
    <property type="protein sequence ID" value="CAA94165.3"/>
    <property type="molecule type" value="Genomic_DNA"/>
</dbReference>
<dbReference type="CTD" id="187575"/>
<evidence type="ECO:0000256" key="6">
    <source>
        <dbReference type="SAM" id="Phobius"/>
    </source>
</evidence>
<reference evidence="7 8" key="1">
    <citation type="journal article" date="1998" name="Science">
        <title>Genome sequence of the nematode C. elegans: a platform for investigating biology.</title>
        <authorList>
            <consortium name="The C. elegans sequencing consortium"/>
            <person name="Sulson J.E."/>
            <person name="Waterston R."/>
        </authorList>
    </citation>
    <scope>NUCLEOTIDE SEQUENCE [LARGE SCALE GENOMIC DNA]</scope>
    <source>
        <strain evidence="7 8">Bristol N2</strain>
    </source>
</reference>
<dbReference type="UCSC" id="R04D3.7">
    <property type="organism name" value="c. elegans"/>
</dbReference>
<organism evidence="7 8">
    <name type="scientific">Caenorhabditis elegans</name>
    <dbReference type="NCBI Taxonomy" id="6239"/>
    <lineage>
        <taxon>Eukaryota</taxon>
        <taxon>Metazoa</taxon>
        <taxon>Ecdysozoa</taxon>
        <taxon>Nematoda</taxon>
        <taxon>Chromadorea</taxon>
        <taxon>Rhabditida</taxon>
        <taxon>Rhabditina</taxon>
        <taxon>Rhabditomorpha</taxon>
        <taxon>Rhabditoidea</taxon>
        <taxon>Rhabditidae</taxon>
        <taxon>Peloderinae</taxon>
        <taxon>Caenorhabditis</taxon>
    </lineage>
</organism>
<dbReference type="OrthoDB" id="5830766at2759"/>
<dbReference type="RefSeq" id="NP_510214.2">
    <property type="nucleotide sequence ID" value="NM_077813.2"/>
</dbReference>
<feature type="transmembrane region" description="Helical" evidence="6">
    <location>
        <begin position="264"/>
        <end position="289"/>
    </location>
</feature>
<dbReference type="PANTHER" id="PTHR22945">
    <property type="entry name" value="SERPENTINE RECEPTOR, CLASS D DELTA"/>
    <property type="match status" value="1"/>
</dbReference>
<dbReference type="AlphaFoldDB" id="Q21715"/>
<evidence type="ECO:0000313" key="9">
    <source>
        <dbReference type="WormBase" id="R04D3.7"/>
    </source>
</evidence>
<keyword evidence="5 6" id="KW-0472">Membrane</keyword>
<dbReference type="FunCoup" id="Q21715">
    <property type="interactions" value="5"/>
</dbReference>
<dbReference type="Proteomes" id="UP000001940">
    <property type="component" value="Chromosome X"/>
</dbReference>
<gene>
    <name evidence="7 9" type="primary">srd-42</name>
    <name evidence="7" type="ORF">CELE_R04D3.7</name>
    <name evidence="9" type="ORF">R04D3.7</name>
</gene>
<dbReference type="GO" id="GO:0016020">
    <property type="term" value="C:membrane"/>
    <property type="evidence" value="ECO:0007669"/>
    <property type="project" value="UniProtKB-SubCell"/>
</dbReference>
<comment type="similarity">
    <text evidence="2">Belongs to the nematode receptor-like protein srd family.</text>
</comment>
<keyword evidence="3 6" id="KW-0812">Transmembrane</keyword>
<dbReference type="InParanoid" id="Q21715"/>
<dbReference type="eggNOG" id="ENOG502RT62">
    <property type="taxonomic scope" value="Eukaryota"/>
</dbReference>
<evidence type="ECO:0000313" key="7">
    <source>
        <dbReference type="EMBL" id="CAA94165.3"/>
    </source>
</evidence>
<dbReference type="SMR" id="Q21715"/>
<dbReference type="PANTHER" id="PTHR22945:SF51">
    <property type="entry name" value="SERPENTINE RECEPTOR, CLASS D (DELTA)-RELATED"/>
    <property type="match status" value="1"/>
</dbReference>
<keyword evidence="7" id="KW-0675">Receptor</keyword>
<evidence type="ECO:0000256" key="5">
    <source>
        <dbReference type="ARBA" id="ARBA00023136"/>
    </source>
</evidence>
<dbReference type="KEGG" id="cel:CELE_R04D3.7"/>
<proteinExistence type="inferred from homology"/>
<dbReference type="InterPro" id="IPR050920">
    <property type="entry name" value="Nematode_rcpt-like_delta"/>
</dbReference>
<feature type="transmembrane region" description="Helical" evidence="6">
    <location>
        <begin position="12"/>
        <end position="29"/>
    </location>
</feature>
<feature type="transmembrane region" description="Helical" evidence="6">
    <location>
        <begin position="126"/>
        <end position="149"/>
    </location>
</feature>
<dbReference type="InterPro" id="IPR019421">
    <property type="entry name" value="7TM_GPCR_serpentine_rcpt_Srd"/>
</dbReference>
<dbReference type="WormBase" id="R04D3.7">
    <property type="protein sequence ID" value="CE35594"/>
    <property type="gene ID" value="WBGene00005120"/>
    <property type="gene designation" value="srd-42"/>
</dbReference>
<name>Q21715_CAEEL</name>
<feature type="transmembrane region" description="Helical" evidence="6">
    <location>
        <begin position="82"/>
        <end position="106"/>
    </location>
</feature>
<dbReference type="GeneID" id="187575"/>
<evidence type="ECO:0000256" key="2">
    <source>
        <dbReference type="ARBA" id="ARBA00009166"/>
    </source>
</evidence>
<dbReference type="PIR" id="T23901">
    <property type="entry name" value="T23901"/>
</dbReference>
<dbReference type="SUPFAM" id="SSF81321">
    <property type="entry name" value="Family A G protein-coupled receptor-like"/>
    <property type="match status" value="1"/>
</dbReference>
<dbReference type="PaxDb" id="6239-R04D3.7"/>
<keyword evidence="4 6" id="KW-1133">Transmembrane helix</keyword>
<evidence type="ECO:0000256" key="3">
    <source>
        <dbReference type="ARBA" id="ARBA00022692"/>
    </source>
</evidence>
<dbReference type="PhylomeDB" id="Q21715"/>
<accession>Q21715</accession>
<dbReference type="HOGENOM" id="CLU_057924_2_0_1"/>
<dbReference type="AGR" id="WB:WBGene00005120"/>
<evidence type="ECO:0000256" key="4">
    <source>
        <dbReference type="ARBA" id="ARBA00022989"/>
    </source>
</evidence>
<keyword evidence="8" id="KW-1185">Reference proteome</keyword>
<feature type="transmembrane region" description="Helical" evidence="6">
    <location>
        <begin position="186"/>
        <end position="205"/>
    </location>
</feature>
<evidence type="ECO:0000256" key="1">
    <source>
        <dbReference type="ARBA" id="ARBA00004141"/>
    </source>
</evidence>
<feature type="transmembrane region" description="Helical" evidence="6">
    <location>
        <begin position="238"/>
        <end position="258"/>
    </location>
</feature>
<dbReference type="Pfam" id="PF10317">
    <property type="entry name" value="7TM_GPCR_Srd"/>
    <property type="match status" value="1"/>
</dbReference>